<sequence length="76" mass="9010">MKIKAIVEGSTLKLNTPIKFKTNEFEINIADEYLQREEKMAGIEFLDSIWETIGDFPEGNMNWKEEWQKYLEDKHG</sequence>
<keyword evidence="2" id="KW-1185">Reference proteome</keyword>
<gene>
    <name evidence="1" type="ORF">SCALIN_C28_0087</name>
</gene>
<reference evidence="2" key="1">
    <citation type="journal article" date="2017" name="Environ. Microbiol. Rep.">
        <title>Genetic Diversity of Marine Anaerobic Ammonium-Oxidizing Bacteria as Revealed by Genomic and Proteomic Analyses of 'Candidatus Scalindua japonica'.</title>
        <authorList>
            <person name="Oshiki M."/>
            <person name="Mizuto K."/>
            <person name="Kimura Z."/>
            <person name="Kindaichi T."/>
            <person name="Satoh H."/>
            <person name="Okabe S."/>
        </authorList>
    </citation>
    <scope>NUCLEOTIDE SEQUENCE [LARGE SCALE GENOMIC DNA]</scope>
    <source>
        <strain evidence="2">husup-a2</strain>
    </source>
</reference>
<organism evidence="1 2">
    <name type="scientific">Candidatus Scalindua japonica</name>
    <dbReference type="NCBI Taxonomy" id="1284222"/>
    <lineage>
        <taxon>Bacteria</taxon>
        <taxon>Pseudomonadati</taxon>
        <taxon>Planctomycetota</taxon>
        <taxon>Candidatus Brocadiia</taxon>
        <taxon>Candidatus Brocadiales</taxon>
        <taxon>Candidatus Scalinduaceae</taxon>
        <taxon>Candidatus Scalindua</taxon>
    </lineage>
</organism>
<dbReference type="Proteomes" id="UP000218542">
    <property type="component" value="Unassembled WGS sequence"/>
</dbReference>
<dbReference type="RefSeq" id="WP_096895260.1">
    <property type="nucleotide sequence ID" value="NZ_BAOS01000028.1"/>
</dbReference>
<evidence type="ECO:0000313" key="2">
    <source>
        <dbReference type="Proteomes" id="UP000218542"/>
    </source>
</evidence>
<evidence type="ECO:0000313" key="1">
    <source>
        <dbReference type="EMBL" id="GAX61885.1"/>
    </source>
</evidence>
<accession>A0A286U191</accession>
<protein>
    <submittedName>
        <fullName evidence="1">Uncharacterized protein</fullName>
    </submittedName>
</protein>
<proteinExistence type="predicted"/>
<dbReference type="AlphaFoldDB" id="A0A286U191"/>
<dbReference type="EMBL" id="BAOS01000028">
    <property type="protein sequence ID" value="GAX61885.1"/>
    <property type="molecule type" value="Genomic_DNA"/>
</dbReference>
<comment type="caution">
    <text evidence="1">The sequence shown here is derived from an EMBL/GenBank/DDBJ whole genome shotgun (WGS) entry which is preliminary data.</text>
</comment>
<dbReference type="OrthoDB" id="9852188at2"/>
<name>A0A286U191_9BACT</name>